<reference evidence="12" key="1">
    <citation type="submission" date="2016-11" db="UniProtKB">
        <authorList>
            <consortium name="WormBaseParasite"/>
        </authorList>
    </citation>
    <scope>IDENTIFICATION</scope>
</reference>
<organism evidence="11 12">
    <name type="scientific">Steinernema glaseri</name>
    <dbReference type="NCBI Taxonomy" id="37863"/>
    <lineage>
        <taxon>Eukaryota</taxon>
        <taxon>Metazoa</taxon>
        <taxon>Ecdysozoa</taxon>
        <taxon>Nematoda</taxon>
        <taxon>Chromadorea</taxon>
        <taxon>Rhabditida</taxon>
        <taxon>Tylenchina</taxon>
        <taxon>Panagrolaimomorpha</taxon>
        <taxon>Strongyloidoidea</taxon>
        <taxon>Steinernematidae</taxon>
        <taxon>Steinernema</taxon>
    </lineage>
</organism>
<keyword evidence="3" id="KW-0328">Glycosyltransferase</keyword>
<dbReference type="PANTHER" id="PTHR13036:SF0">
    <property type="entry name" value="CHITOBIOSYLDIPHOSPHODOLICHOL BETA-MANNOSYLTRANSFERASE"/>
    <property type="match status" value="1"/>
</dbReference>
<feature type="region of interest" description="Disordered" evidence="9">
    <location>
        <begin position="245"/>
        <end position="297"/>
    </location>
</feature>
<evidence type="ECO:0000256" key="4">
    <source>
        <dbReference type="ARBA" id="ARBA00022679"/>
    </source>
</evidence>
<name>A0A1I7ZC46_9BILA</name>
<dbReference type="GO" id="GO:0000030">
    <property type="term" value="F:mannosyltransferase activity"/>
    <property type="evidence" value="ECO:0007669"/>
    <property type="project" value="InterPro"/>
</dbReference>
<keyword evidence="8 10" id="KW-0472">Membrane</keyword>
<evidence type="ECO:0000256" key="5">
    <source>
        <dbReference type="ARBA" id="ARBA00022692"/>
    </source>
</evidence>
<dbReference type="SUPFAM" id="SSF53756">
    <property type="entry name" value="UDP-Glycosyltransferase/glycogen phosphorylase"/>
    <property type="match status" value="1"/>
</dbReference>
<protein>
    <submittedName>
        <fullName evidence="12">Glyco_trans_4-like_N domain-containing protein</fullName>
    </submittedName>
</protein>
<keyword evidence="7 10" id="KW-1133">Transmembrane helix</keyword>
<dbReference type="AlphaFoldDB" id="A0A1I7ZC46"/>
<evidence type="ECO:0000256" key="10">
    <source>
        <dbReference type="SAM" id="Phobius"/>
    </source>
</evidence>
<evidence type="ECO:0000256" key="1">
    <source>
        <dbReference type="ARBA" id="ARBA00004389"/>
    </source>
</evidence>
<evidence type="ECO:0000256" key="6">
    <source>
        <dbReference type="ARBA" id="ARBA00022824"/>
    </source>
</evidence>
<evidence type="ECO:0000313" key="12">
    <source>
        <dbReference type="WBParaSite" id="L893_g24861.t1"/>
    </source>
</evidence>
<dbReference type="PANTHER" id="PTHR13036">
    <property type="entry name" value="BETA1,4 MANNOSYLTRANSFERASE"/>
    <property type="match status" value="1"/>
</dbReference>
<feature type="transmembrane region" description="Helical" evidence="10">
    <location>
        <begin position="158"/>
        <end position="177"/>
    </location>
</feature>
<dbReference type="WBParaSite" id="L893_g24861.t1">
    <property type="protein sequence ID" value="L893_g24861.t1"/>
    <property type="gene ID" value="L893_g24861"/>
</dbReference>
<evidence type="ECO:0000256" key="3">
    <source>
        <dbReference type="ARBA" id="ARBA00022676"/>
    </source>
</evidence>
<evidence type="ECO:0000313" key="11">
    <source>
        <dbReference type="Proteomes" id="UP000095287"/>
    </source>
</evidence>
<dbReference type="Proteomes" id="UP000095287">
    <property type="component" value="Unplaced"/>
</dbReference>
<keyword evidence="6" id="KW-0256">Endoplasmic reticulum</keyword>
<dbReference type="Gene3D" id="3.40.50.2000">
    <property type="entry name" value="Glycogen Phosphorylase B"/>
    <property type="match status" value="1"/>
</dbReference>
<evidence type="ECO:0000256" key="7">
    <source>
        <dbReference type="ARBA" id="ARBA00022989"/>
    </source>
</evidence>
<comment type="subcellular location">
    <subcellularLocation>
        <location evidence="1">Endoplasmic reticulum membrane</location>
        <topology evidence="1">Single-pass membrane protein</topology>
    </subcellularLocation>
</comment>
<accession>A0A1I7ZC46</accession>
<dbReference type="InterPro" id="IPR026051">
    <property type="entry name" value="ALG1-like"/>
</dbReference>
<keyword evidence="4" id="KW-0808">Transferase</keyword>
<dbReference type="GO" id="GO:0005789">
    <property type="term" value="C:endoplasmic reticulum membrane"/>
    <property type="evidence" value="ECO:0007669"/>
    <property type="project" value="UniProtKB-SubCell"/>
</dbReference>
<comment type="pathway">
    <text evidence="2">Protein modification; protein glycosylation.</text>
</comment>
<keyword evidence="11" id="KW-1185">Reference proteome</keyword>
<sequence length="626" mass="70603">MPAEANSAIKELERALGYLARLSKGTTVYEKGVASSEVLFLTSADKARLSCENMSLSAAWTGGTPIKRVFYKSYESTKSGRLRNKRMPGTAALVVVGDVGHSPRMNYHALSLADHGMNVEIIGYLDSNPHQKIRDHPRIRIIPLKPPPKWFADVKPTIALGLKVLWTAFCLMWALMWQATWRLSMVMIQNPPGIPGLVVSWLVCKLKGASFVIDWHNYTWSILRNNYRIPTESLVLPRKDEVVDTAASKSPSAEGESLSPEASTSRRSTRDERQMLAGTPRPLRQRDRTEKPVEKKKPPTSWIHKYIQWAYNWEGKMGRAANVNICVTKEMRSDLAGAWNVRAVTLYDKAPSWNFKELSIEEKHVFFEKLCHSNEFRVLRAEETYPADEREVLESAQEVTRFSYRDAEGVAHLRESRPLILLSSTSWTEDEDFGILLDALKAVESVASISSTTESAPANRLPHFCVIITGKGPQKAMYLDRIARFKFRHVDIIAPWLEAEDYPKMLASADLGVSLHTSTSGIDLPMKVVDMFGCKLPVLAKSFRAIHELVVERENESSSTQQASPNGRLFDNSGELKAHILDLATGFPSHAQKLHELRVNIRRDYVVSWADHWDAVLGPVLKDQWE</sequence>
<proteinExistence type="predicted"/>
<keyword evidence="5 10" id="KW-0812">Transmembrane</keyword>
<evidence type="ECO:0000256" key="8">
    <source>
        <dbReference type="ARBA" id="ARBA00023136"/>
    </source>
</evidence>
<feature type="compositionally biased region" description="Basic and acidic residues" evidence="9">
    <location>
        <begin position="284"/>
        <end position="297"/>
    </location>
</feature>
<evidence type="ECO:0000256" key="9">
    <source>
        <dbReference type="SAM" id="MobiDB-lite"/>
    </source>
</evidence>
<evidence type="ECO:0000256" key="2">
    <source>
        <dbReference type="ARBA" id="ARBA00004922"/>
    </source>
</evidence>